<feature type="transmembrane region" description="Helical" evidence="1">
    <location>
        <begin position="65"/>
        <end position="89"/>
    </location>
</feature>
<feature type="transmembrane region" description="Helical" evidence="1">
    <location>
        <begin position="133"/>
        <end position="152"/>
    </location>
</feature>
<sequence>MDGEPPQQIPSRSVSSPAHVRAGPVATVKRWLEQLANTRVLWFLLLGTLFVDGLGAVVLAGLEFYMAATLIGTMAAGTMLAIGITNWWALYSTLRRREHSWPREVVIAQVLVLLLTGYIVLTDWRSPEISWPVMAIAVLIFIVGLLWILFLGASAGVEWTKTSIVITALLPLVGLLQFWLQTYYIPQTLKPLVDISSDLSLQSQTGPTMHLSAKVTVHNRGTGG</sequence>
<dbReference type="RefSeq" id="WP_110316239.1">
    <property type="nucleotide sequence ID" value="NZ_QJJU01000006.1"/>
</dbReference>
<reference evidence="2 3" key="2">
    <citation type="submission" date="2018-06" db="EMBL/GenBank/DDBJ databases">
        <title>Sequencing of bacterial isolates from soil warming experiment in Harvard Forest, Massachusetts, USA.</title>
        <authorList>
            <person name="Deangelis K.PhD."/>
        </authorList>
    </citation>
    <scope>NUCLEOTIDE SEQUENCE [LARGE SCALE GENOMIC DNA]</scope>
    <source>
        <strain evidence="2 3">GAS496</strain>
    </source>
</reference>
<keyword evidence="1" id="KW-1133">Transmembrane helix</keyword>
<name>A0A318HQE0_9MYCO</name>
<evidence type="ECO:0000313" key="3">
    <source>
        <dbReference type="Proteomes" id="UP000247781"/>
    </source>
</evidence>
<dbReference type="EMBL" id="QJJU01000006">
    <property type="protein sequence ID" value="PXX09247.1"/>
    <property type="molecule type" value="Genomic_DNA"/>
</dbReference>
<keyword evidence="3" id="KW-1185">Reference proteome</keyword>
<evidence type="ECO:0000313" key="2">
    <source>
        <dbReference type="EMBL" id="PXX09247.1"/>
    </source>
</evidence>
<feature type="transmembrane region" description="Helical" evidence="1">
    <location>
        <begin position="164"/>
        <end position="184"/>
    </location>
</feature>
<proteinExistence type="predicted"/>
<dbReference type="OrthoDB" id="4674447at2"/>
<gene>
    <name evidence="2" type="ORF">C8E89_106174</name>
</gene>
<keyword evidence="1" id="KW-0472">Membrane</keyword>
<protein>
    <submittedName>
        <fullName evidence="2">Uncharacterized protein</fullName>
    </submittedName>
</protein>
<comment type="caution">
    <text evidence="2">The sequence shown here is derived from an EMBL/GenBank/DDBJ whole genome shotgun (WGS) entry which is preliminary data.</text>
</comment>
<evidence type="ECO:0000256" key="1">
    <source>
        <dbReference type="SAM" id="Phobius"/>
    </source>
</evidence>
<accession>A0A318HQE0</accession>
<organism evidence="2 3">
    <name type="scientific">Mycolicibacterium moriokaense</name>
    <dbReference type="NCBI Taxonomy" id="39691"/>
    <lineage>
        <taxon>Bacteria</taxon>
        <taxon>Bacillati</taxon>
        <taxon>Actinomycetota</taxon>
        <taxon>Actinomycetes</taxon>
        <taxon>Mycobacteriales</taxon>
        <taxon>Mycobacteriaceae</taxon>
        <taxon>Mycolicibacterium</taxon>
    </lineage>
</organism>
<keyword evidence="1" id="KW-0812">Transmembrane</keyword>
<dbReference type="AlphaFoldDB" id="A0A318HQE0"/>
<reference evidence="3" key="1">
    <citation type="submission" date="2018-05" db="EMBL/GenBank/DDBJ databases">
        <authorList>
            <person name="Deangelis K."/>
            <person name="Huntemann M."/>
            <person name="Clum A."/>
            <person name="Pillay M."/>
            <person name="Palaniappan K."/>
            <person name="Varghese N."/>
            <person name="Mikhailova N."/>
            <person name="Stamatis D."/>
            <person name="Reddy T."/>
            <person name="Daum C."/>
            <person name="Shapiro N."/>
            <person name="Ivanova N."/>
            <person name="Kyrpides N."/>
            <person name="Woyke T."/>
        </authorList>
    </citation>
    <scope>NUCLEOTIDE SEQUENCE [LARGE SCALE GENOMIC DNA]</scope>
    <source>
        <strain evidence="3">GAS496</strain>
    </source>
</reference>
<feature type="transmembrane region" description="Helical" evidence="1">
    <location>
        <begin position="101"/>
        <end position="121"/>
    </location>
</feature>
<dbReference type="Proteomes" id="UP000247781">
    <property type="component" value="Unassembled WGS sequence"/>
</dbReference>
<feature type="transmembrane region" description="Helical" evidence="1">
    <location>
        <begin position="40"/>
        <end position="59"/>
    </location>
</feature>